<evidence type="ECO:0000313" key="2">
    <source>
        <dbReference type="Proteomes" id="UP000192472"/>
    </source>
</evidence>
<protein>
    <submittedName>
        <fullName evidence="1">Uncharacterized protein</fullName>
    </submittedName>
</protein>
<reference evidence="1 2" key="1">
    <citation type="submission" date="2017-04" db="EMBL/GenBank/DDBJ databases">
        <authorList>
            <person name="Afonso C.L."/>
            <person name="Miller P.J."/>
            <person name="Scott M.A."/>
            <person name="Spackman E."/>
            <person name="Goraichik I."/>
            <person name="Dimitrov K.M."/>
            <person name="Suarez D.L."/>
            <person name="Swayne D.E."/>
        </authorList>
    </citation>
    <scope>NUCLEOTIDE SEQUENCE [LARGE SCALE GENOMIC DNA]</scope>
    <source>
        <strain evidence="1 2">DSM 26133</strain>
    </source>
</reference>
<dbReference type="AlphaFoldDB" id="A0A1W2GNF0"/>
<proteinExistence type="predicted"/>
<accession>A0A1W2GNF0</accession>
<evidence type="ECO:0000313" key="1">
    <source>
        <dbReference type="EMBL" id="SMD37972.1"/>
    </source>
</evidence>
<dbReference type="EMBL" id="FWYF01000004">
    <property type="protein sequence ID" value="SMD37972.1"/>
    <property type="molecule type" value="Genomic_DNA"/>
</dbReference>
<organism evidence="1 2">
    <name type="scientific">Reichenbachiella faecimaris</name>
    <dbReference type="NCBI Taxonomy" id="692418"/>
    <lineage>
        <taxon>Bacteria</taxon>
        <taxon>Pseudomonadati</taxon>
        <taxon>Bacteroidota</taxon>
        <taxon>Cytophagia</taxon>
        <taxon>Cytophagales</taxon>
        <taxon>Reichenbachiellaceae</taxon>
        <taxon>Reichenbachiella</taxon>
    </lineage>
</organism>
<gene>
    <name evidence="1" type="ORF">SAMN04488029_3567</name>
</gene>
<dbReference type="STRING" id="692418.SAMN04488029_3567"/>
<keyword evidence="2" id="KW-1185">Reference proteome</keyword>
<sequence>MTNKIKLLLTLIGFLISLYQIKAENAIALCPTGGGSFCSGGSTTIGLSRIDNFFYPLLKVVVFRFDTSEVILLPTLN</sequence>
<dbReference type="Proteomes" id="UP000192472">
    <property type="component" value="Unassembled WGS sequence"/>
</dbReference>
<name>A0A1W2GNF0_REIFA</name>